<dbReference type="eggNOG" id="COG0084">
    <property type="taxonomic scope" value="Bacteria"/>
</dbReference>
<dbReference type="FunFam" id="3.20.20.140:FF:000005">
    <property type="entry name" value="TatD family hydrolase"/>
    <property type="match status" value="1"/>
</dbReference>
<dbReference type="InterPro" id="IPR018228">
    <property type="entry name" value="DNase_TatD-rel_CS"/>
</dbReference>
<keyword evidence="3" id="KW-0378">Hydrolase</keyword>
<dbReference type="AlphaFoldDB" id="B8GQU2"/>
<feature type="binding site" evidence="4">
    <location>
        <position position="151"/>
    </location>
    <ligand>
        <name>a divalent metal cation</name>
        <dbReference type="ChEBI" id="CHEBI:60240"/>
        <label>2</label>
    </ligand>
</feature>
<evidence type="ECO:0000256" key="3">
    <source>
        <dbReference type="ARBA" id="ARBA00022801"/>
    </source>
</evidence>
<reference evidence="5 6" key="1">
    <citation type="journal article" date="2011" name="Stand. Genomic Sci.">
        <title>Complete genome sequence of 'Thioalkalivibrio sulfidophilus' HL-EbGr7.</title>
        <authorList>
            <person name="Muyzer G."/>
            <person name="Sorokin D.Y."/>
            <person name="Mavromatis K."/>
            <person name="Lapidus A."/>
            <person name="Clum A."/>
            <person name="Ivanova N."/>
            <person name="Pati A."/>
            <person name="d'Haeseleer P."/>
            <person name="Woyke T."/>
            <person name="Kyrpides N.C."/>
        </authorList>
    </citation>
    <scope>NUCLEOTIDE SEQUENCE [LARGE SCALE GENOMIC DNA]</scope>
    <source>
        <strain evidence="5 6">HL-EbGR7</strain>
    </source>
</reference>
<evidence type="ECO:0000313" key="5">
    <source>
        <dbReference type="EMBL" id="ACL74316.1"/>
    </source>
</evidence>
<dbReference type="GO" id="GO:0046872">
    <property type="term" value="F:metal ion binding"/>
    <property type="evidence" value="ECO:0007669"/>
    <property type="project" value="UniProtKB-KW"/>
</dbReference>
<dbReference type="RefSeq" id="WP_012639778.1">
    <property type="nucleotide sequence ID" value="NC_011901.1"/>
</dbReference>
<feature type="binding site" evidence="4">
    <location>
        <position position="128"/>
    </location>
    <ligand>
        <name>a divalent metal cation</name>
        <dbReference type="ChEBI" id="CHEBI:60240"/>
        <label>2</label>
    </ligand>
</feature>
<evidence type="ECO:0000256" key="4">
    <source>
        <dbReference type="PIRSR" id="PIRSR005902-1"/>
    </source>
</evidence>
<accession>B8GQU2</accession>
<organism evidence="5 6">
    <name type="scientific">Thioalkalivibrio sulfidiphilus (strain HL-EbGR7)</name>
    <dbReference type="NCBI Taxonomy" id="396588"/>
    <lineage>
        <taxon>Bacteria</taxon>
        <taxon>Pseudomonadati</taxon>
        <taxon>Pseudomonadota</taxon>
        <taxon>Gammaproteobacteria</taxon>
        <taxon>Chromatiales</taxon>
        <taxon>Ectothiorhodospiraceae</taxon>
        <taxon>Thioalkalivibrio</taxon>
    </lineage>
</organism>
<proteinExistence type="inferred from homology"/>
<gene>
    <name evidence="5" type="ordered locus">Tgr7_3248</name>
</gene>
<dbReference type="PIRSF" id="PIRSF005902">
    <property type="entry name" value="DNase_TatD"/>
    <property type="match status" value="1"/>
</dbReference>
<dbReference type="CDD" id="cd01310">
    <property type="entry name" value="TatD_DNAse"/>
    <property type="match status" value="1"/>
</dbReference>
<feature type="binding site" evidence="4">
    <location>
        <position position="201"/>
    </location>
    <ligand>
        <name>a divalent metal cation</name>
        <dbReference type="ChEBI" id="CHEBI:60240"/>
        <label>1</label>
    </ligand>
</feature>
<dbReference type="GO" id="GO:0005829">
    <property type="term" value="C:cytosol"/>
    <property type="evidence" value="ECO:0007669"/>
    <property type="project" value="TreeGrafter"/>
</dbReference>
<dbReference type="PROSITE" id="PS01091">
    <property type="entry name" value="TATD_3"/>
    <property type="match status" value="1"/>
</dbReference>
<dbReference type="Proteomes" id="UP000002383">
    <property type="component" value="Chromosome"/>
</dbReference>
<comment type="similarity">
    <text evidence="1">Belongs to the metallo-dependent hydrolases superfamily. TatD-type hydrolase family.</text>
</comment>
<dbReference type="HOGENOM" id="CLU_031506_0_1_6"/>
<dbReference type="OrthoDB" id="9810005at2"/>
<dbReference type="PANTHER" id="PTHR46124">
    <property type="entry name" value="D-AMINOACYL-TRNA DEACYLASE"/>
    <property type="match status" value="1"/>
</dbReference>
<protein>
    <submittedName>
        <fullName evidence="5">TatD-related deoxyribonuclease</fullName>
    </submittedName>
</protein>
<keyword evidence="6" id="KW-1185">Reference proteome</keyword>
<dbReference type="InterPro" id="IPR001130">
    <property type="entry name" value="TatD-like"/>
</dbReference>
<dbReference type="PANTHER" id="PTHR46124:SF3">
    <property type="entry name" value="HYDROLASE"/>
    <property type="match status" value="1"/>
</dbReference>
<feature type="binding site" evidence="4">
    <location>
        <position position="92"/>
    </location>
    <ligand>
        <name>a divalent metal cation</name>
        <dbReference type="ChEBI" id="CHEBI:60240"/>
        <label>1</label>
    </ligand>
</feature>
<evidence type="ECO:0000256" key="2">
    <source>
        <dbReference type="ARBA" id="ARBA00022723"/>
    </source>
</evidence>
<dbReference type="Gene3D" id="3.20.20.140">
    <property type="entry name" value="Metal-dependent hydrolases"/>
    <property type="match status" value="1"/>
</dbReference>
<dbReference type="GO" id="GO:0016788">
    <property type="term" value="F:hydrolase activity, acting on ester bonds"/>
    <property type="evidence" value="ECO:0007669"/>
    <property type="project" value="InterPro"/>
</dbReference>
<dbReference type="EMBL" id="CP001339">
    <property type="protein sequence ID" value="ACL74316.1"/>
    <property type="molecule type" value="Genomic_DNA"/>
</dbReference>
<sequence>MFIDTHSHFDDAAFDADRDACWARARAVGVEAQVLPAVSRASWPKLKVVAASDAHLHPAYGLHPMLLAEHASGDLEALEAWIEQERPVAVGECGLDYFVPGLDPDAQWHFFTGQLALARQFGLPVIIHARRAVDQVAKALRLNPGIRGVVHSFSGSEQQARTLIDLGCLLGIGGPVTYPRAQRLRRLVATLPLEAILLETDAPDQPSVEHRGERNEPAFLPEIAAEIARLRDMEIEALAEATTRNARRLFALPEP</sequence>
<dbReference type="KEGG" id="tgr:Tgr7_3248"/>
<feature type="binding site" evidence="4">
    <location>
        <position position="8"/>
    </location>
    <ligand>
        <name>a divalent metal cation</name>
        <dbReference type="ChEBI" id="CHEBI:60240"/>
        <label>1</label>
    </ligand>
</feature>
<dbReference type="STRING" id="396588.Tgr7_3248"/>
<dbReference type="InterPro" id="IPR032466">
    <property type="entry name" value="Metal_Hydrolase"/>
</dbReference>
<dbReference type="PROSITE" id="PS01090">
    <property type="entry name" value="TATD_2"/>
    <property type="match status" value="1"/>
</dbReference>
<keyword evidence="2 4" id="KW-0479">Metal-binding</keyword>
<dbReference type="Pfam" id="PF01026">
    <property type="entry name" value="TatD_DNase"/>
    <property type="match status" value="1"/>
</dbReference>
<evidence type="ECO:0000313" key="6">
    <source>
        <dbReference type="Proteomes" id="UP000002383"/>
    </source>
</evidence>
<name>B8GQU2_THISH</name>
<feature type="binding site" evidence="4">
    <location>
        <position position="6"/>
    </location>
    <ligand>
        <name>a divalent metal cation</name>
        <dbReference type="ChEBI" id="CHEBI:60240"/>
        <label>1</label>
    </ligand>
</feature>
<dbReference type="SUPFAM" id="SSF51556">
    <property type="entry name" value="Metallo-dependent hydrolases"/>
    <property type="match status" value="1"/>
</dbReference>
<evidence type="ECO:0000256" key="1">
    <source>
        <dbReference type="ARBA" id="ARBA00009275"/>
    </source>
</evidence>